<dbReference type="Gene3D" id="3.50.50.60">
    <property type="entry name" value="FAD/NAD(P)-binding domain"/>
    <property type="match status" value="2"/>
</dbReference>
<evidence type="ECO:0000256" key="2">
    <source>
        <dbReference type="ARBA" id="ARBA00007801"/>
    </source>
</evidence>
<organism evidence="8 9">
    <name type="scientific">Wolfiporia cocos (strain MD-104)</name>
    <name type="common">Brown rot fungus</name>
    <dbReference type="NCBI Taxonomy" id="742152"/>
    <lineage>
        <taxon>Eukaryota</taxon>
        <taxon>Fungi</taxon>
        <taxon>Dikarya</taxon>
        <taxon>Basidiomycota</taxon>
        <taxon>Agaricomycotina</taxon>
        <taxon>Agaricomycetes</taxon>
        <taxon>Polyporales</taxon>
        <taxon>Phaeolaceae</taxon>
        <taxon>Wolfiporia</taxon>
    </lineage>
</organism>
<evidence type="ECO:0000256" key="5">
    <source>
        <dbReference type="ARBA" id="ARBA00023002"/>
    </source>
</evidence>
<dbReference type="InterPro" id="IPR050641">
    <property type="entry name" value="RIFMO-like"/>
</dbReference>
<dbReference type="EMBL" id="KB467854">
    <property type="protein sequence ID" value="PCH35544.1"/>
    <property type="molecule type" value="Genomic_DNA"/>
</dbReference>
<evidence type="ECO:0000256" key="1">
    <source>
        <dbReference type="ARBA" id="ARBA00001974"/>
    </source>
</evidence>
<dbReference type="Proteomes" id="UP000218811">
    <property type="component" value="Unassembled WGS sequence"/>
</dbReference>
<dbReference type="InterPro" id="IPR036188">
    <property type="entry name" value="FAD/NAD-bd_sf"/>
</dbReference>
<dbReference type="GO" id="GO:0016709">
    <property type="term" value="F:oxidoreductase activity, acting on paired donors, with incorporation or reduction of molecular oxygen, NAD(P)H as one donor, and incorporation of one atom of oxygen"/>
    <property type="evidence" value="ECO:0007669"/>
    <property type="project" value="UniProtKB-ARBA"/>
</dbReference>
<dbReference type="PANTHER" id="PTHR43004">
    <property type="entry name" value="TRK SYSTEM POTASSIUM UPTAKE PROTEIN"/>
    <property type="match status" value="1"/>
</dbReference>
<keyword evidence="9" id="KW-1185">Reference proteome</keyword>
<keyword evidence="3" id="KW-0285">Flavoprotein</keyword>
<evidence type="ECO:0000313" key="9">
    <source>
        <dbReference type="Proteomes" id="UP000218811"/>
    </source>
</evidence>
<feature type="domain" description="FAD-binding" evidence="6">
    <location>
        <begin position="8"/>
        <end position="298"/>
    </location>
</feature>
<proteinExistence type="inferred from homology"/>
<keyword evidence="5" id="KW-0560">Oxidoreductase</keyword>
<dbReference type="PRINTS" id="PR00420">
    <property type="entry name" value="RNGMNOXGNASE"/>
</dbReference>
<dbReference type="GO" id="GO:0071949">
    <property type="term" value="F:FAD binding"/>
    <property type="evidence" value="ECO:0007669"/>
    <property type="project" value="InterPro"/>
</dbReference>
<dbReference type="PANTHER" id="PTHR43004:SF19">
    <property type="entry name" value="BINDING MONOOXYGENASE, PUTATIVE (JCVI)-RELATED"/>
    <property type="match status" value="1"/>
</dbReference>
<evidence type="ECO:0000259" key="7">
    <source>
        <dbReference type="Pfam" id="PF07976"/>
    </source>
</evidence>
<dbReference type="AlphaFoldDB" id="A0A2H3JFQ8"/>
<protein>
    <submittedName>
        <fullName evidence="8">Monooxygenase</fullName>
    </submittedName>
</protein>
<evidence type="ECO:0000256" key="4">
    <source>
        <dbReference type="ARBA" id="ARBA00022827"/>
    </source>
</evidence>
<feature type="domain" description="Phenol hydroxylase-like C-terminal dimerisation" evidence="7">
    <location>
        <begin position="508"/>
        <end position="558"/>
    </location>
</feature>
<dbReference type="Pfam" id="PF07976">
    <property type="entry name" value="Phe_hydrox_dim"/>
    <property type="match status" value="1"/>
</dbReference>
<evidence type="ECO:0000313" key="8">
    <source>
        <dbReference type="EMBL" id="PCH35544.1"/>
    </source>
</evidence>
<dbReference type="InterPro" id="IPR036249">
    <property type="entry name" value="Thioredoxin-like_sf"/>
</dbReference>
<gene>
    <name evidence="8" type="ORF">WOLCODRAFT_107487</name>
</gene>
<dbReference type="InterPro" id="IPR002938">
    <property type="entry name" value="FAD-bd"/>
</dbReference>
<dbReference type="Pfam" id="PF01494">
    <property type="entry name" value="FAD_binding_3"/>
    <property type="match status" value="2"/>
</dbReference>
<keyword evidence="8" id="KW-0503">Monooxygenase</keyword>
<dbReference type="InterPro" id="IPR012941">
    <property type="entry name" value="Phe_hydrox_C_dim_dom"/>
</dbReference>
<reference evidence="8 9" key="1">
    <citation type="journal article" date="2012" name="Science">
        <title>The Paleozoic origin of enzymatic lignin decomposition reconstructed from 31 fungal genomes.</title>
        <authorList>
            <person name="Floudas D."/>
            <person name="Binder M."/>
            <person name="Riley R."/>
            <person name="Barry K."/>
            <person name="Blanchette R.A."/>
            <person name="Henrissat B."/>
            <person name="Martinez A.T."/>
            <person name="Otillar R."/>
            <person name="Spatafora J.W."/>
            <person name="Yadav J.S."/>
            <person name="Aerts A."/>
            <person name="Benoit I."/>
            <person name="Boyd A."/>
            <person name="Carlson A."/>
            <person name="Copeland A."/>
            <person name="Coutinho P.M."/>
            <person name="de Vries R.P."/>
            <person name="Ferreira P."/>
            <person name="Findley K."/>
            <person name="Foster B."/>
            <person name="Gaskell J."/>
            <person name="Glotzer D."/>
            <person name="Gorecki P."/>
            <person name="Heitman J."/>
            <person name="Hesse C."/>
            <person name="Hori C."/>
            <person name="Igarashi K."/>
            <person name="Jurgens J.A."/>
            <person name="Kallen N."/>
            <person name="Kersten P."/>
            <person name="Kohler A."/>
            <person name="Kuees U."/>
            <person name="Kumar T.K.A."/>
            <person name="Kuo A."/>
            <person name="LaButti K."/>
            <person name="Larrondo L.F."/>
            <person name="Lindquist E."/>
            <person name="Ling A."/>
            <person name="Lombard V."/>
            <person name="Lucas S."/>
            <person name="Lundell T."/>
            <person name="Martin R."/>
            <person name="McLaughlin D.J."/>
            <person name="Morgenstern I."/>
            <person name="Morin E."/>
            <person name="Murat C."/>
            <person name="Nagy L.G."/>
            <person name="Nolan M."/>
            <person name="Ohm R.A."/>
            <person name="Patyshakuliyeva A."/>
            <person name="Rokas A."/>
            <person name="Ruiz-Duenas F.J."/>
            <person name="Sabat G."/>
            <person name="Salamov A."/>
            <person name="Samejima M."/>
            <person name="Schmutz J."/>
            <person name="Slot J.C."/>
            <person name="St John F."/>
            <person name="Stenlid J."/>
            <person name="Sun H."/>
            <person name="Sun S."/>
            <person name="Syed K."/>
            <person name="Tsang A."/>
            <person name="Wiebenga A."/>
            <person name="Young D."/>
            <person name="Pisabarro A."/>
            <person name="Eastwood D.C."/>
            <person name="Martin F."/>
            <person name="Cullen D."/>
            <person name="Grigoriev I.V."/>
            <person name="Hibbett D.S."/>
        </authorList>
    </citation>
    <scope>NUCLEOTIDE SEQUENCE [LARGE SCALE GENOMIC DNA]</scope>
    <source>
        <strain evidence="8 9">MD-104</strain>
    </source>
</reference>
<dbReference type="OMA" id="HEVIRCH"/>
<dbReference type="Gene3D" id="3.40.30.120">
    <property type="match status" value="1"/>
</dbReference>
<evidence type="ECO:0000256" key="3">
    <source>
        <dbReference type="ARBA" id="ARBA00022630"/>
    </source>
</evidence>
<dbReference type="SUPFAM" id="SSF51905">
    <property type="entry name" value="FAD/NAD(P)-binding domain"/>
    <property type="match status" value="1"/>
</dbReference>
<dbReference type="STRING" id="742152.A0A2H3JFQ8"/>
<dbReference type="OrthoDB" id="2690153at2759"/>
<dbReference type="SUPFAM" id="SSF52833">
    <property type="entry name" value="Thioredoxin-like"/>
    <property type="match status" value="1"/>
</dbReference>
<name>A0A2H3JFQ8_WOLCO</name>
<feature type="domain" description="FAD-binding" evidence="6">
    <location>
        <begin position="325"/>
        <end position="361"/>
    </location>
</feature>
<comment type="similarity">
    <text evidence="2">Belongs to the PheA/TfdB FAD monooxygenase family.</text>
</comment>
<sequence length="563" mass="61141">MSPATNVDTPVLIAGAGPSALVVALTLAKNEVPFRIIEKNQQFHTAQRGAGLQPRTLEIYHFLGIVSDVVARASYLKQLVLYKPGGVEPLKTVDTIPFAEPTPSNPYNNGMMLGQASNEAILRTHLKQLGYEVELATELTGFEQHDDHVLAHVNRTTDGNKAHEVIRCHYLVCADGAKSIVRKQLGLQFSGETLEEQVLVGDIQVQGLNDEVWHRWGDASSILVSLRPTETPGTFAFVLGGNIDHQQLLADHETLIQKLREGIQRTDIVYGQATSVSEYRPSVRMVNEYSKGRVFVAGGNFSLRLVAMNCDLPNRFTHPAELFQFNLGWKLALVEKGIATPVLLSTYTEERIPVIAAMLKETTKIHKDMMAATRENSALEAWRRKSQLKQLGVNYRWSSIVLDERSADIPGKDAADQTPLDAYGMEIGEEVRAGDRAPDALGLMSAAESTSLFSIFGSAYHTILVFSHGSALAEVVLGVVGTLPQNTVRVVMITPQGASELPAVSGADAVLQDHNGHAYTAYGASKETSTVVIVRPDAMIGGIVFGGDGVKKYFGNVFSAAVV</sequence>
<evidence type="ECO:0000259" key="6">
    <source>
        <dbReference type="Pfam" id="PF01494"/>
    </source>
</evidence>
<keyword evidence="4" id="KW-0274">FAD</keyword>
<comment type="cofactor">
    <cofactor evidence="1">
        <name>FAD</name>
        <dbReference type="ChEBI" id="CHEBI:57692"/>
    </cofactor>
</comment>
<accession>A0A2H3JFQ8</accession>